<dbReference type="PRINTS" id="PR00463">
    <property type="entry name" value="EP450I"/>
</dbReference>
<accession>A0ABR1TIE0</accession>
<dbReference type="PANTHER" id="PTHR24305">
    <property type="entry name" value="CYTOCHROME P450"/>
    <property type="match status" value="1"/>
</dbReference>
<dbReference type="InterPro" id="IPR002401">
    <property type="entry name" value="Cyt_P450_E_grp-I"/>
</dbReference>
<comment type="caution">
    <text evidence="4">The sequence shown here is derived from an EMBL/GenBank/DDBJ whole genome shotgun (WGS) entry which is preliminary data.</text>
</comment>
<protein>
    <recommendedName>
        <fullName evidence="6">Pisatin demethylase</fullName>
    </recommendedName>
</protein>
<dbReference type="InterPro" id="IPR036396">
    <property type="entry name" value="Cyt_P450_sf"/>
</dbReference>
<dbReference type="EMBL" id="JAQQWM010000009">
    <property type="protein sequence ID" value="KAK8046410.1"/>
    <property type="molecule type" value="Genomic_DNA"/>
</dbReference>
<reference evidence="4 5" key="1">
    <citation type="submission" date="2023-01" db="EMBL/GenBank/DDBJ databases">
        <title>Analysis of 21 Apiospora genomes using comparative genomics revels a genus with tremendous synthesis potential of carbohydrate active enzymes and secondary metabolites.</title>
        <authorList>
            <person name="Sorensen T."/>
        </authorList>
    </citation>
    <scope>NUCLEOTIDE SEQUENCE [LARGE SCALE GENOMIC DNA]</scope>
    <source>
        <strain evidence="4 5">CBS 83171</strain>
    </source>
</reference>
<evidence type="ECO:0008006" key="6">
    <source>
        <dbReference type="Google" id="ProtNLM"/>
    </source>
</evidence>
<dbReference type="Proteomes" id="UP001446871">
    <property type="component" value="Unassembled WGS sequence"/>
</dbReference>
<dbReference type="Gene3D" id="1.10.630.10">
    <property type="entry name" value="Cytochrome P450"/>
    <property type="match status" value="1"/>
</dbReference>
<evidence type="ECO:0000256" key="3">
    <source>
        <dbReference type="ARBA" id="ARBA00023004"/>
    </source>
</evidence>
<evidence type="ECO:0000313" key="4">
    <source>
        <dbReference type="EMBL" id="KAK8046410.1"/>
    </source>
</evidence>
<proteinExistence type="predicted"/>
<dbReference type="PANTHER" id="PTHR24305:SF236">
    <property type="entry name" value="PISATIN DEMETHYLASE"/>
    <property type="match status" value="1"/>
</dbReference>
<name>A0ABR1TIE0_9PEZI</name>
<keyword evidence="1" id="KW-0349">Heme</keyword>
<organism evidence="4 5">
    <name type="scientific">Apiospora saccharicola</name>
    <dbReference type="NCBI Taxonomy" id="335842"/>
    <lineage>
        <taxon>Eukaryota</taxon>
        <taxon>Fungi</taxon>
        <taxon>Dikarya</taxon>
        <taxon>Ascomycota</taxon>
        <taxon>Pezizomycotina</taxon>
        <taxon>Sordariomycetes</taxon>
        <taxon>Xylariomycetidae</taxon>
        <taxon>Amphisphaeriales</taxon>
        <taxon>Apiosporaceae</taxon>
        <taxon>Apiospora</taxon>
    </lineage>
</organism>
<dbReference type="InterPro" id="IPR050121">
    <property type="entry name" value="Cytochrome_P450_monoxygenase"/>
</dbReference>
<dbReference type="SUPFAM" id="SSF48264">
    <property type="entry name" value="Cytochrome P450"/>
    <property type="match status" value="1"/>
</dbReference>
<evidence type="ECO:0000256" key="2">
    <source>
        <dbReference type="ARBA" id="ARBA00022723"/>
    </source>
</evidence>
<dbReference type="CDD" id="cd11060">
    <property type="entry name" value="CYP57A1-like"/>
    <property type="match status" value="1"/>
</dbReference>
<gene>
    <name evidence="4" type="ORF">PG996_014474</name>
</gene>
<evidence type="ECO:0000313" key="5">
    <source>
        <dbReference type="Proteomes" id="UP001446871"/>
    </source>
</evidence>
<dbReference type="InterPro" id="IPR001128">
    <property type="entry name" value="Cyt_P450"/>
</dbReference>
<keyword evidence="5" id="KW-1185">Reference proteome</keyword>
<keyword evidence="2" id="KW-0479">Metal-binding</keyword>
<sequence length="503" mass="57495">MGVFTYLYDFRWAIASVALGTYLLQKLRAYYRLRAFKGPWSTGWSDLWHVWAILSLKSHLKYDEACRKYGKCCRVYNRSSHNWMLGLKFTVHVGPIARVGPNDLITASPELIMRINAVRSPYRRTGWFYQATRHRGDRDHVFSQMDEEKHMDLRQRMASGYSGKENVGLEKSIDVHIAEFVRLFRSSYLSTDALAKPVDFSKKVQYLTLDVISDISWGRPFGHLRADRDVDDIARSSEEGMWFFNIVLATGLHRLLHHPLVARHVGISIKDATGFGRLLRNARDIIRDRLQRDPANDKRSDMIGSFFRHGLSEDQILSETTLQMVAGADTTASVISVILLYLMTHPRVYAKLQSEIDDAFLKPNASSADGEVISDADARKLPYLQAVIKESMRIHCPVTNASPKRVPDGGDTVVIDGRSVFIPGGTNILYSVWTHRLDRAIFGDDAASFRPERWLLQEQEQDEEKLANMHRVHELGFSYGRYQCMGKFIATMEIGKAVFEVRQ</sequence>
<dbReference type="PRINTS" id="PR00385">
    <property type="entry name" value="P450"/>
</dbReference>
<evidence type="ECO:0000256" key="1">
    <source>
        <dbReference type="ARBA" id="ARBA00022617"/>
    </source>
</evidence>
<dbReference type="Pfam" id="PF00067">
    <property type="entry name" value="p450"/>
    <property type="match status" value="1"/>
</dbReference>
<keyword evidence="3" id="KW-0408">Iron</keyword>